<name>A0ABQ9V8L6_SAGOE</name>
<accession>A0ABQ9V8L6</accession>
<protein>
    <submittedName>
        <fullName evidence="2">Uncharacterized protein</fullName>
    </submittedName>
</protein>
<proteinExistence type="predicted"/>
<dbReference type="EMBL" id="JASSZA010000007">
    <property type="protein sequence ID" value="KAK2105704.1"/>
    <property type="molecule type" value="Genomic_DNA"/>
</dbReference>
<evidence type="ECO:0000313" key="3">
    <source>
        <dbReference type="Proteomes" id="UP001266305"/>
    </source>
</evidence>
<keyword evidence="3" id="KW-1185">Reference proteome</keyword>
<reference evidence="2 3" key="1">
    <citation type="submission" date="2023-05" db="EMBL/GenBank/DDBJ databases">
        <title>B98-5 Cell Line De Novo Hybrid Assembly: An Optical Mapping Approach.</title>
        <authorList>
            <person name="Kananen K."/>
            <person name="Auerbach J.A."/>
            <person name="Kautto E."/>
            <person name="Blachly J.S."/>
        </authorList>
    </citation>
    <scope>NUCLEOTIDE SEQUENCE [LARGE SCALE GENOMIC DNA]</scope>
    <source>
        <strain evidence="2">B95-8</strain>
        <tissue evidence="2">Cell line</tissue>
    </source>
</reference>
<dbReference type="Proteomes" id="UP001266305">
    <property type="component" value="Unassembled WGS sequence"/>
</dbReference>
<comment type="caution">
    <text evidence="2">The sequence shown here is derived from an EMBL/GenBank/DDBJ whole genome shotgun (WGS) entry which is preliminary data.</text>
</comment>
<sequence length="71" mass="7929">MVGREPEARLWETFSKGQIPARLATRPSSFLVAAAQFLAPVVNLWCRQAQAESRPVRPQFARKAGPRSLHS</sequence>
<gene>
    <name evidence="2" type="ORF">P7K49_015218</name>
</gene>
<evidence type="ECO:0000313" key="2">
    <source>
        <dbReference type="EMBL" id="KAK2105704.1"/>
    </source>
</evidence>
<evidence type="ECO:0000256" key="1">
    <source>
        <dbReference type="SAM" id="MobiDB-lite"/>
    </source>
</evidence>
<feature type="region of interest" description="Disordered" evidence="1">
    <location>
        <begin position="51"/>
        <end position="71"/>
    </location>
</feature>
<organism evidence="2 3">
    <name type="scientific">Saguinus oedipus</name>
    <name type="common">Cotton-top tamarin</name>
    <name type="synonym">Oedipomidas oedipus</name>
    <dbReference type="NCBI Taxonomy" id="9490"/>
    <lineage>
        <taxon>Eukaryota</taxon>
        <taxon>Metazoa</taxon>
        <taxon>Chordata</taxon>
        <taxon>Craniata</taxon>
        <taxon>Vertebrata</taxon>
        <taxon>Euteleostomi</taxon>
        <taxon>Mammalia</taxon>
        <taxon>Eutheria</taxon>
        <taxon>Euarchontoglires</taxon>
        <taxon>Primates</taxon>
        <taxon>Haplorrhini</taxon>
        <taxon>Platyrrhini</taxon>
        <taxon>Cebidae</taxon>
        <taxon>Callitrichinae</taxon>
        <taxon>Saguinus</taxon>
    </lineage>
</organism>